<keyword evidence="5" id="KW-1185">Reference proteome</keyword>
<dbReference type="GO" id="GO:0015628">
    <property type="term" value="P:protein secretion by the type II secretion system"/>
    <property type="evidence" value="ECO:0007669"/>
    <property type="project" value="TreeGrafter"/>
</dbReference>
<dbReference type="InterPro" id="IPR019554">
    <property type="entry name" value="Soluble_ligand-bd"/>
</dbReference>
<dbReference type="InterPro" id="IPR004509">
    <property type="entry name" value="Competence_ComEA_HhH"/>
</dbReference>
<dbReference type="Gene3D" id="3.10.560.10">
    <property type="entry name" value="Outer membrane lipoprotein wza domain like"/>
    <property type="match status" value="1"/>
</dbReference>
<keyword evidence="2" id="KW-0472">Membrane</keyword>
<dbReference type="NCBIfam" id="TIGR00426">
    <property type="entry name" value="competence protein ComEA helix-hairpin-helix repeat region"/>
    <property type="match status" value="1"/>
</dbReference>
<name>A0A109W362_ACTRD</name>
<dbReference type="GO" id="GO:0006281">
    <property type="term" value="P:DNA repair"/>
    <property type="evidence" value="ECO:0007669"/>
    <property type="project" value="InterPro"/>
</dbReference>
<dbReference type="Proteomes" id="UP000065220">
    <property type="component" value="Chromosome"/>
</dbReference>
<dbReference type="Pfam" id="PF10531">
    <property type="entry name" value="SLBB"/>
    <property type="match status" value="1"/>
</dbReference>
<keyword evidence="2" id="KW-0812">Transmembrane</keyword>
<feature type="domain" description="Helix-hairpin-helix DNA-binding motif class 1" evidence="3">
    <location>
        <begin position="213"/>
        <end position="232"/>
    </location>
</feature>
<dbReference type="PANTHER" id="PTHR21180">
    <property type="entry name" value="ENDONUCLEASE/EXONUCLEASE/PHOSPHATASE FAMILY DOMAIN-CONTAINING PROTEIN 1"/>
    <property type="match status" value="1"/>
</dbReference>
<dbReference type="SMART" id="SM00278">
    <property type="entry name" value="HhH1"/>
    <property type="match status" value="2"/>
</dbReference>
<feature type="compositionally biased region" description="Low complexity" evidence="1">
    <location>
        <begin position="95"/>
        <end position="109"/>
    </location>
</feature>
<dbReference type="STRING" id="111015.AXF14_12035"/>
<gene>
    <name evidence="4" type="ORF">AXF14_12035</name>
</gene>
<dbReference type="SUPFAM" id="SSF47781">
    <property type="entry name" value="RuvA domain 2-like"/>
    <property type="match status" value="1"/>
</dbReference>
<dbReference type="KEGG" id="ard:AXF14_12035"/>
<proteinExistence type="predicted"/>
<feature type="region of interest" description="Disordered" evidence="1">
    <location>
        <begin position="50"/>
        <end position="109"/>
    </location>
</feature>
<organism evidence="4 5">
    <name type="scientific">Actinomyces radicidentis</name>
    <dbReference type="NCBI Taxonomy" id="111015"/>
    <lineage>
        <taxon>Bacteria</taxon>
        <taxon>Bacillati</taxon>
        <taxon>Actinomycetota</taxon>
        <taxon>Actinomycetes</taxon>
        <taxon>Actinomycetales</taxon>
        <taxon>Actinomycetaceae</taxon>
        <taxon>Actinomyces</taxon>
    </lineage>
</organism>
<sequence length="269" mass="26024">MRLACSTDPLEPERRPRRVALAPRAAMLLGAVLIVLAVLLAVRSVLTSPSGAGVDGAASAAAPGSSTAASRERGTDSAATGSTQALGAPAPVDPRSGAASAGRGAGTSSGSQVVVHVAGAVREPGVVVLAPGARVDDAIDAVGGLLEDADPDQLNLARVLTDGEQVRVPHVGEDASAWAQGSGTTGGASGTAGTGGNGAGGSGLVDVNTADATALEDLPGIGPALAERIVAYREEHGPFGSVDDLTDVPGIGAAKLEALRDSATVGGGP</sequence>
<dbReference type="InterPro" id="IPR003583">
    <property type="entry name" value="Hlx-hairpin-Hlx_DNA-bd_motif"/>
</dbReference>
<dbReference type="AlphaFoldDB" id="A0A109W362"/>
<evidence type="ECO:0000256" key="1">
    <source>
        <dbReference type="SAM" id="MobiDB-lite"/>
    </source>
</evidence>
<dbReference type="InterPro" id="IPR010994">
    <property type="entry name" value="RuvA_2-like"/>
</dbReference>
<evidence type="ECO:0000256" key="2">
    <source>
        <dbReference type="SAM" id="Phobius"/>
    </source>
</evidence>
<evidence type="ECO:0000313" key="4">
    <source>
        <dbReference type="EMBL" id="AMD88176.1"/>
    </source>
</evidence>
<feature type="region of interest" description="Disordered" evidence="1">
    <location>
        <begin position="174"/>
        <end position="197"/>
    </location>
</feature>
<feature type="compositionally biased region" description="Low complexity" evidence="1">
    <location>
        <begin position="50"/>
        <end position="69"/>
    </location>
</feature>
<dbReference type="Gene3D" id="1.10.150.280">
    <property type="entry name" value="AF1531-like domain"/>
    <property type="match status" value="1"/>
</dbReference>
<dbReference type="GO" id="GO:0015627">
    <property type="term" value="C:type II protein secretion system complex"/>
    <property type="evidence" value="ECO:0007669"/>
    <property type="project" value="TreeGrafter"/>
</dbReference>
<evidence type="ECO:0000313" key="5">
    <source>
        <dbReference type="Proteomes" id="UP000065220"/>
    </source>
</evidence>
<evidence type="ECO:0000259" key="3">
    <source>
        <dbReference type="SMART" id="SM00278"/>
    </source>
</evidence>
<feature type="domain" description="Helix-hairpin-helix DNA-binding motif class 1" evidence="3">
    <location>
        <begin position="243"/>
        <end position="262"/>
    </location>
</feature>
<keyword evidence="2" id="KW-1133">Transmembrane helix</keyword>
<dbReference type="EMBL" id="CP014228">
    <property type="protein sequence ID" value="AMD88176.1"/>
    <property type="molecule type" value="Genomic_DNA"/>
</dbReference>
<feature type="compositionally biased region" description="Gly residues" evidence="1">
    <location>
        <begin position="183"/>
        <end position="197"/>
    </location>
</feature>
<dbReference type="GO" id="GO:0003677">
    <property type="term" value="F:DNA binding"/>
    <property type="evidence" value="ECO:0007669"/>
    <property type="project" value="InterPro"/>
</dbReference>
<dbReference type="OrthoDB" id="9758724at2"/>
<dbReference type="Pfam" id="PF12836">
    <property type="entry name" value="HHH_3"/>
    <property type="match status" value="1"/>
</dbReference>
<protein>
    <submittedName>
        <fullName evidence="4">Competence protein ComEA</fullName>
    </submittedName>
</protein>
<reference evidence="5" key="1">
    <citation type="submission" date="2016-02" db="EMBL/GenBank/DDBJ databases">
        <authorList>
            <person name="Holder M.E."/>
            <person name="Ajami N.J."/>
            <person name="Petrosino J.F."/>
        </authorList>
    </citation>
    <scope>NUCLEOTIDE SEQUENCE [LARGE SCALE GENOMIC DNA]</scope>
    <source>
        <strain evidence="5">CCUG 36733</strain>
    </source>
</reference>
<dbReference type="InterPro" id="IPR051675">
    <property type="entry name" value="Endo/Exo/Phosphatase_dom_1"/>
</dbReference>
<dbReference type="PANTHER" id="PTHR21180:SF32">
    <property type="entry name" value="ENDONUCLEASE_EXONUCLEASE_PHOSPHATASE FAMILY DOMAIN-CONTAINING PROTEIN 1"/>
    <property type="match status" value="1"/>
</dbReference>
<feature type="transmembrane region" description="Helical" evidence="2">
    <location>
        <begin position="21"/>
        <end position="42"/>
    </location>
</feature>
<accession>A0A109W362</accession>